<protein>
    <submittedName>
        <fullName evidence="1">Uncharacterized protein</fullName>
    </submittedName>
</protein>
<reference evidence="1" key="1">
    <citation type="submission" date="2018-05" db="EMBL/GenBank/DDBJ databases">
        <authorList>
            <person name="Lanie J.A."/>
            <person name="Ng W.-L."/>
            <person name="Kazmierczak K.M."/>
            <person name="Andrzejewski T.M."/>
            <person name="Davidsen T.M."/>
            <person name="Wayne K.J."/>
            <person name="Tettelin H."/>
            <person name="Glass J.I."/>
            <person name="Rusch D."/>
            <person name="Podicherti R."/>
            <person name="Tsui H.-C.T."/>
            <person name="Winkler M.E."/>
        </authorList>
    </citation>
    <scope>NUCLEOTIDE SEQUENCE</scope>
</reference>
<accession>A0A381PJL1</accession>
<sequence>MLPRPSRIYDLPERLERIVYLATGGRGILRLINEDLSCLKKPTLVGFFYTDIAIS</sequence>
<gene>
    <name evidence="1" type="ORF">METZ01_LOCUS20060</name>
</gene>
<dbReference type="AlphaFoldDB" id="A0A381PJL1"/>
<evidence type="ECO:0000313" key="1">
    <source>
        <dbReference type="EMBL" id="SUZ67206.1"/>
    </source>
</evidence>
<dbReference type="EMBL" id="UINC01001005">
    <property type="protein sequence ID" value="SUZ67206.1"/>
    <property type="molecule type" value="Genomic_DNA"/>
</dbReference>
<organism evidence="1">
    <name type="scientific">marine metagenome</name>
    <dbReference type="NCBI Taxonomy" id="408172"/>
    <lineage>
        <taxon>unclassified sequences</taxon>
        <taxon>metagenomes</taxon>
        <taxon>ecological metagenomes</taxon>
    </lineage>
</organism>
<proteinExistence type="predicted"/>
<name>A0A381PJL1_9ZZZZ</name>